<dbReference type="AlphaFoldDB" id="A0A5B7GBC9"/>
<keyword evidence="3" id="KW-1185">Reference proteome</keyword>
<dbReference type="EMBL" id="VSRR010012772">
    <property type="protein sequence ID" value="MPC54959.1"/>
    <property type="molecule type" value="Genomic_DNA"/>
</dbReference>
<comment type="caution">
    <text evidence="2">The sequence shown here is derived from an EMBL/GenBank/DDBJ whole genome shotgun (WGS) entry which is preliminary data.</text>
</comment>
<dbReference type="Proteomes" id="UP000324222">
    <property type="component" value="Unassembled WGS sequence"/>
</dbReference>
<proteinExistence type="predicted"/>
<accession>A0A5B7GBC9</accession>
<evidence type="ECO:0000256" key="1">
    <source>
        <dbReference type="SAM" id="MobiDB-lite"/>
    </source>
</evidence>
<evidence type="ECO:0000313" key="2">
    <source>
        <dbReference type="EMBL" id="MPC54959.1"/>
    </source>
</evidence>
<sequence>MAGQEVYGKAAMVNPKFHNTSNPGARESCITHGHQELARMEEVVARSKDTLNYSFLVLRAPSPFAACYLLPPLLDLKEQSFKAIRIILNYVSRDYTYLHPLQPAGLDEGGLPEAPQTLFLTGREGHPMKVSYFFSPYCLMRIDFKAHIYKTFIRGGPPLKPLDDKMVLQILGEDSVTITGLAGVMDIFLPSENENAEFERDGSATTALPTSSTAAPPAGAKTSTLLVDDEVPSQLQRDQWQIKIRQSETQRQTDN</sequence>
<reference evidence="2 3" key="1">
    <citation type="submission" date="2019-05" db="EMBL/GenBank/DDBJ databases">
        <title>Another draft genome of Portunus trituberculatus and its Hox gene families provides insights of decapod evolution.</title>
        <authorList>
            <person name="Jeong J.-H."/>
            <person name="Song I."/>
            <person name="Kim S."/>
            <person name="Choi T."/>
            <person name="Kim D."/>
            <person name="Ryu S."/>
            <person name="Kim W."/>
        </authorList>
    </citation>
    <scope>NUCLEOTIDE SEQUENCE [LARGE SCALE GENOMIC DNA]</scope>
    <source>
        <tissue evidence="2">Muscle</tissue>
    </source>
</reference>
<feature type="region of interest" description="Disordered" evidence="1">
    <location>
        <begin position="196"/>
        <end position="228"/>
    </location>
</feature>
<organism evidence="2 3">
    <name type="scientific">Portunus trituberculatus</name>
    <name type="common">Swimming crab</name>
    <name type="synonym">Neptunus trituberculatus</name>
    <dbReference type="NCBI Taxonomy" id="210409"/>
    <lineage>
        <taxon>Eukaryota</taxon>
        <taxon>Metazoa</taxon>
        <taxon>Ecdysozoa</taxon>
        <taxon>Arthropoda</taxon>
        <taxon>Crustacea</taxon>
        <taxon>Multicrustacea</taxon>
        <taxon>Malacostraca</taxon>
        <taxon>Eumalacostraca</taxon>
        <taxon>Eucarida</taxon>
        <taxon>Decapoda</taxon>
        <taxon>Pleocyemata</taxon>
        <taxon>Brachyura</taxon>
        <taxon>Eubrachyura</taxon>
        <taxon>Portunoidea</taxon>
        <taxon>Portunidae</taxon>
        <taxon>Portuninae</taxon>
        <taxon>Portunus</taxon>
    </lineage>
</organism>
<evidence type="ECO:0000313" key="3">
    <source>
        <dbReference type="Proteomes" id="UP000324222"/>
    </source>
</evidence>
<gene>
    <name evidence="2" type="ORF">E2C01_048889</name>
</gene>
<protein>
    <submittedName>
        <fullName evidence="2">Uncharacterized protein</fullName>
    </submittedName>
</protein>
<feature type="compositionally biased region" description="Low complexity" evidence="1">
    <location>
        <begin position="203"/>
        <end position="224"/>
    </location>
</feature>
<name>A0A5B7GBC9_PORTR</name>